<gene>
    <name evidence="2" type="ORF">TPA0910_17440</name>
</gene>
<feature type="region of interest" description="Disordered" evidence="1">
    <location>
        <begin position="49"/>
        <end position="116"/>
    </location>
</feature>
<dbReference type="EMBL" id="BNEK01000003">
    <property type="protein sequence ID" value="GHJ27311.1"/>
    <property type="molecule type" value="Genomic_DNA"/>
</dbReference>
<organism evidence="2 3">
    <name type="scientific">Streptomyces hygroscopicus</name>
    <dbReference type="NCBI Taxonomy" id="1912"/>
    <lineage>
        <taxon>Bacteria</taxon>
        <taxon>Bacillati</taxon>
        <taxon>Actinomycetota</taxon>
        <taxon>Actinomycetes</taxon>
        <taxon>Kitasatosporales</taxon>
        <taxon>Streptomycetaceae</taxon>
        <taxon>Streptomyces</taxon>
        <taxon>Streptomyces violaceusniger group</taxon>
    </lineage>
</organism>
<proteinExistence type="predicted"/>
<sequence length="116" mass="12902">MLMDNPWLTVATVVTVGVLRLMGDVIRWLAARSGERLRARTLAELVSRTEPGTVLTDRRPDGAALTIRRRPEERSEREGRGGRDGWYGQSGQDERDGQDGRGERGGWDERNGGRAA</sequence>
<feature type="compositionally biased region" description="Basic and acidic residues" evidence="1">
    <location>
        <begin position="92"/>
        <end position="116"/>
    </location>
</feature>
<accession>A0ABQ3TVE5</accession>
<comment type="caution">
    <text evidence="2">The sequence shown here is derived from an EMBL/GenBank/DDBJ whole genome shotgun (WGS) entry which is preliminary data.</text>
</comment>
<protein>
    <submittedName>
        <fullName evidence="2">Uncharacterized protein</fullName>
    </submittedName>
</protein>
<evidence type="ECO:0000313" key="3">
    <source>
        <dbReference type="Proteomes" id="UP001054854"/>
    </source>
</evidence>
<dbReference type="Proteomes" id="UP001054854">
    <property type="component" value="Unassembled WGS sequence"/>
</dbReference>
<feature type="compositionally biased region" description="Basic and acidic residues" evidence="1">
    <location>
        <begin position="69"/>
        <end position="83"/>
    </location>
</feature>
<evidence type="ECO:0000313" key="2">
    <source>
        <dbReference type="EMBL" id="GHJ27311.1"/>
    </source>
</evidence>
<reference evidence="2" key="1">
    <citation type="submission" date="2024-05" db="EMBL/GenBank/DDBJ databases">
        <title>Whole genome shotgun sequence of Streptomyces hygroscopicus NBRC 113678.</title>
        <authorList>
            <person name="Komaki H."/>
            <person name="Tamura T."/>
        </authorList>
    </citation>
    <scope>NUCLEOTIDE SEQUENCE</scope>
    <source>
        <strain evidence="2">N11-34</strain>
    </source>
</reference>
<name>A0ABQ3TVE5_STRHY</name>
<keyword evidence="3" id="KW-1185">Reference proteome</keyword>
<evidence type="ECO:0000256" key="1">
    <source>
        <dbReference type="SAM" id="MobiDB-lite"/>
    </source>
</evidence>